<feature type="transmembrane region" description="Helical" evidence="5">
    <location>
        <begin position="127"/>
        <end position="147"/>
    </location>
</feature>
<feature type="transmembrane region" description="Helical" evidence="5">
    <location>
        <begin position="167"/>
        <end position="192"/>
    </location>
</feature>
<dbReference type="GO" id="GO:0016324">
    <property type="term" value="C:apical plasma membrane"/>
    <property type="evidence" value="ECO:0000318"/>
    <property type="project" value="GO_Central"/>
</dbReference>
<dbReference type="InterPro" id="IPR011701">
    <property type="entry name" value="MFS"/>
</dbReference>
<dbReference type="InterPro" id="IPR036259">
    <property type="entry name" value="MFS_trans_sf"/>
</dbReference>
<dbReference type="EMBL" id="EAAA01002357">
    <property type="status" value="NOT_ANNOTATED_CDS"/>
    <property type="molecule type" value="Genomic_DNA"/>
</dbReference>
<dbReference type="SUPFAM" id="SSF103473">
    <property type="entry name" value="MFS general substrate transporter"/>
    <property type="match status" value="1"/>
</dbReference>
<reference evidence="8" key="1">
    <citation type="journal article" date="2002" name="Science">
        <title>The draft genome of Ciona intestinalis: insights into chordate and vertebrate origins.</title>
        <authorList>
            <person name="Dehal P."/>
            <person name="Satou Y."/>
            <person name="Campbell R.K."/>
            <person name="Chapman J."/>
            <person name="Degnan B."/>
            <person name="De Tomaso A."/>
            <person name="Davidson B."/>
            <person name="Di Gregorio A."/>
            <person name="Gelpke M."/>
            <person name="Goodstein D.M."/>
            <person name="Harafuji N."/>
            <person name="Hastings K.E."/>
            <person name="Ho I."/>
            <person name="Hotta K."/>
            <person name="Huang W."/>
            <person name="Kawashima T."/>
            <person name="Lemaire P."/>
            <person name="Martinez D."/>
            <person name="Meinertzhagen I.A."/>
            <person name="Necula S."/>
            <person name="Nonaka M."/>
            <person name="Putnam N."/>
            <person name="Rash S."/>
            <person name="Saiga H."/>
            <person name="Satake M."/>
            <person name="Terry A."/>
            <person name="Yamada L."/>
            <person name="Wang H.G."/>
            <person name="Awazu S."/>
            <person name="Azumi K."/>
            <person name="Boore J."/>
            <person name="Branno M."/>
            <person name="Chin-Bow S."/>
            <person name="DeSantis R."/>
            <person name="Doyle S."/>
            <person name="Francino P."/>
            <person name="Keys D.N."/>
            <person name="Haga S."/>
            <person name="Hayashi H."/>
            <person name="Hino K."/>
            <person name="Imai K.S."/>
            <person name="Inaba K."/>
            <person name="Kano S."/>
            <person name="Kobayashi K."/>
            <person name="Kobayashi M."/>
            <person name="Lee B.I."/>
            <person name="Makabe K.W."/>
            <person name="Manohar C."/>
            <person name="Matassi G."/>
            <person name="Medina M."/>
            <person name="Mochizuki Y."/>
            <person name="Mount S."/>
            <person name="Morishita T."/>
            <person name="Miura S."/>
            <person name="Nakayama A."/>
            <person name="Nishizaka S."/>
            <person name="Nomoto H."/>
            <person name="Ohta F."/>
            <person name="Oishi K."/>
            <person name="Rigoutsos I."/>
            <person name="Sano M."/>
            <person name="Sasaki A."/>
            <person name="Sasakura Y."/>
            <person name="Shoguchi E."/>
            <person name="Shin-i T."/>
            <person name="Spagnuolo A."/>
            <person name="Stainier D."/>
            <person name="Suzuki M.M."/>
            <person name="Tassy O."/>
            <person name="Takatori N."/>
            <person name="Tokuoka M."/>
            <person name="Yagi K."/>
            <person name="Yoshizaki F."/>
            <person name="Wada S."/>
            <person name="Zhang C."/>
            <person name="Hyatt P.D."/>
            <person name="Larimer F."/>
            <person name="Detter C."/>
            <person name="Doggett N."/>
            <person name="Glavina T."/>
            <person name="Hawkins T."/>
            <person name="Richardson P."/>
            <person name="Lucas S."/>
            <person name="Kohara Y."/>
            <person name="Levine M."/>
            <person name="Satoh N."/>
            <person name="Rokhsar D.S."/>
        </authorList>
    </citation>
    <scope>NUCLEOTIDE SEQUENCE [LARGE SCALE GENOMIC DNA]</scope>
</reference>
<dbReference type="Gene3D" id="1.20.1250.20">
    <property type="entry name" value="MFS general substrate transporter like domains"/>
    <property type="match status" value="2"/>
</dbReference>
<feature type="transmembrane region" description="Helical" evidence="5">
    <location>
        <begin position="432"/>
        <end position="450"/>
    </location>
</feature>
<feature type="transmembrane region" description="Helical" evidence="5">
    <location>
        <begin position="335"/>
        <end position="354"/>
    </location>
</feature>
<dbReference type="FunFam" id="1.20.1250.20:FF:000452">
    <property type="entry name" value="sialin-like isoform X1"/>
    <property type="match status" value="1"/>
</dbReference>
<evidence type="ECO:0000256" key="5">
    <source>
        <dbReference type="SAM" id="Phobius"/>
    </source>
</evidence>
<protein>
    <recommendedName>
        <fullName evidence="6">Major facilitator superfamily (MFS) profile domain-containing protein</fullName>
    </recommendedName>
</protein>
<feature type="transmembrane region" description="Helical" evidence="5">
    <location>
        <begin position="360"/>
        <end position="378"/>
    </location>
</feature>
<organism evidence="7 8">
    <name type="scientific">Ciona intestinalis</name>
    <name type="common">Transparent sea squirt</name>
    <name type="synonym">Ascidia intestinalis</name>
    <dbReference type="NCBI Taxonomy" id="7719"/>
    <lineage>
        <taxon>Eukaryota</taxon>
        <taxon>Metazoa</taxon>
        <taxon>Chordata</taxon>
        <taxon>Tunicata</taxon>
        <taxon>Ascidiacea</taxon>
        <taxon>Phlebobranchia</taxon>
        <taxon>Cionidae</taxon>
        <taxon>Ciona</taxon>
    </lineage>
</organism>
<dbReference type="OMA" id="KSEELPW"/>
<name>F6W5S5_CIOIN</name>
<feature type="transmembrane region" description="Helical" evidence="5">
    <location>
        <begin position="390"/>
        <end position="412"/>
    </location>
</feature>
<feature type="transmembrane region" description="Helical" evidence="5">
    <location>
        <begin position="198"/>
        <end position="216"/>
    </location>
</feature>
<keyword evidence="2 5" id="KW-0812">Transmembrane</keyword>
<sequence length="458" mass="50067">GCYIKARYVVTIMAALGSVNLYLLRNSLNIALISMVGVSNSSISEKNQNNTASLLTTAVVCPRNQEGEFDWSLAKQGLLLSCYWYSYTLSNIPGAWLAQQFGIRITLGVTSLLSAILTFFVPPAARLSFGLLVALRITMGLLQGVTLPTIMQSIGTWSPPCENTRHIALSFTGVASGNVVAFTFAGFIISYFGWECTFYAAGGVGCLWSIAWFLLIHDTPLKHPRISKQESSYITKSLSDAASVETKTVPWRKILTSKPYWSTVVPHLAENWASAITHSWVPQYIANVLGFSIENVGILSSLPYGLNMFSLLASGFLSDFILIKTKIRKTLLRKVFTSIGMGGTVLSFLVLPSFGCNHTLAIVLLCTSYMFVGCNCKYNAGYRVALVDMAASYSGILYSISNAMTCVVTLFATQLVGVMLGDGQSLPYWRTVFYVTSAVSAFGLLVFLWFGTCELQPW</sequence>
<dbReference type="InterPro" id="IPR050382">
    <property type="entry name" value="MFS_Na/Anion_cotransporter"/>
</dbReference>
<dbReference type="InterPro" id="IPR020846">
    <property type="entry name" value="MFS_dom"/>
</dbReference>
<reference evidence="7" key="2">
    <citation type="journal article" date="2008" name="Genome Biol.">
        <title>Improved genome assembly and evidence-based global gene model set for the chordate Ciona intestinalis: new insight into intron and operon populations.</title>
        <authorList>
            <person name="Satou Y."/>
            <person name="Mineta K."/>
            <person name="Ogasawara M."/>
            <person name="Sasakura Y."/>
            <person name="Shoguchi E."/>
            <person name="Ueno K."/>
            <person name="Yamada L."/>
            <person name="Matsumoto J."/>
            <person name="Wasserscheid J."/>
            <person name="Dewar K."/>
            <person name="Wiley G.B."/>
            <person name="Macmil S.L."/>
            <person name="Roe B.A."/>
            <person name="Zeller R.W."/>
            <person name="Hastings K.E."/>
            <person name="Lemaire P."/>
            <person name="Lindquist E."/>
            <person name="Endo T."/>
            <person name="Hotta K."/>
            <person name="Inaba K."/>
        </authorList>
    </citation>
    <scope>NUCLEOTIDE SEQUENCE [LARGE SCALE GENOMIC DNA]</scope>
    <source>
        <strain evidence="7">wild type</strain>
    </source>
</reference>
<dbReference type="Ensembl" id="ENSCINT00000016072.3">
    <property type="protein sequence ID" value="ENSCINP00000016072.3"/>
    <property type="gene ID" value="ENSCING00000007855.3"/>
</dbReference>
<keyword evidence="8" id="KW-1185">Reference proteome</keyword>
<dbReference type="PANTHER" id="PTHR11662:SF399">
    <property type="entry name" value="FI19708P1-RELATED"/>
    <property type="match status" value="1"/>
</dbReference>
<keyword evidence="4 5" id="KW-0472">Membrane</keyword>
<feature type="transmembrane region" description="Helical" evidence="5">
    <location>
        <begin position="301"/>
        <end position="323"/>
    </location>
</feature>
<keyword evidence="3 5" id="KW-1133">Transmembrane helix</keyword>
<feature type="domain" description="Major facilitator superfamily (MFS) profile" evidence="6">
    <location>
        <begin position="15"/>
        <end position="455"/>
    </location>
</feature>
<dbReference type="FunFam" id="1.20.1250.20:FF:000157">
    <property type="entry name" value="Inorganic phosphate cotransporter"/>
    <property type="match status" value="1"/>
</dbReference>
<comment type="subcellular location">
    <subcellularLocation>
        <location evidence="1">Membrane</location>
        <topology evidence="1">Multi-pass membrane protein</topology>
    </subcellularLocation>
</comment>
<feature type="transmembrane region" description="Helical" evidence="5">
    <location>
        <begin position="101"/>
        <end position="121"/>
    </location>
</feature>
<proteinExistence type="predicted"/>
<dbReference type="PROSITE" id="PS50850">
    <property type="entry name" value="MFS"/>
    <property type="match status" value="1"/>
</dbReference>
<accession>F6W5S5</accession>
<dbReference type="Proteomes" id="UP000008144">
    <property type="component" value="Chromosome 7"/>
</dbReference>
<evidence type="ECO:0000256" key="3">
    <source>
        <dbReference type="ARBA" id="ARBA00022989"/>
    </source>
</evidence>
<evidence type="ECO:0000256" key="4">
    <source>
        <dbReference type="ARBA" id="ARBA00023136"/>
    </source>
</evidence>
<evidence type="ECO:0000256" key="2">
    <source>
        <dbReference type="ARBA" id="ARBA00022692"/>
    </source>
</evidence>
<evidence type="ECO:0000313" key="7">
    <source>
        <dbReference type="Ensembl" id="ENSCINP00000016072.3"/>
    </source>
</evidence>
<evidence type="ECO:0000313" key="8">
    <source>
        <dbReference type="Proteomes" id="UP000008144"/>
    </source>
</evidence>
<dbReference type="InParanoid" id="F6W5S5"/>
<dbReference type="AlphaFoldDB" id="F6W5S5"/>
<dbReference type="GeneTree" id="ENSGT00940000163850"/>
<reference evidence="7" key="3">
    <citation type="submission" date="2025-08" db="UniProtKB">
        <authorList>
            <consortium name="Ensembl"/>
        </authorList>
    </citation>
    <scope>IDENTIFICATION</scope>
</reference>
<evidence type="ECO:0000259" key="6">
    <source>
        <dbReference type="PROSITE" id="PS50850"/>
    </source>
</evidence>
<evidence type="ECO:0000256" key="1">
    <source>
        <dbReference type="ARBA" id="ARBA00004141"/>
    </source>
</evidence>
<dbReference type="GO" id="GO:0022857">
    <property type="term" value="F:transmembrane transporter activity"/>
    <property type="evidence" value="ECO:0000318"/>
    <property type="project" value="GO_Central"/>
</dbReference>
<reference evidence="7" key="4">
    <citation type="submission" date="2025-09" db="UniProtKB">
        <authorList>
            <consortium name="Ensembl"/>
        </authorList>
    </citation>
    <scope>IDENTIFICATION</scope>
</reference>
<dbReference type="HOGENOM" id="CLU_001265_5_0_1"/>
<dbReference type="PANTHER" id="PTHR11662">
    <property type="entry name" value="SOLUTE CARRIER FAMILY 17"/>
    <property type="match status" value="1"/>
</dbReference>
<dbReference type="Pfam" id="PF07690">
    <property type="entry name" value="MFS_1"/>
    <property type="match status" value="1"/>
</dbReference>